<dbReference type="InterPro" id="IPR058110">
    <property type="entry name" value="GCG_CRPN_dom"/>
</dbReference>
<evidence type="ECO:0000313" key="3">
    <source>
        <dbReference type="Proteomes" id="UP000321960"/>
    </source>
</evidence>
<comment type="caution">
    <text evidence="1">The sequence shown here is derived from an EMBL/GenBank/DDBJ whole genome shotgun (WGS) entry which is preliminary data.</text>
</comment>
<proteinExistence type="predicted"/>
<keyword evidence="4" id="KW-1185">Reference proteome</keyword>
<evidence type="ECO:0000313" key="4">
    <source>
        <dbReference type="Proteomes" id="UP001156856"/>
    </source>
</evidence>
<dbReference type="Proteomes" id="UP000321960">
    <property type="component" value="Unassembled WGS sequence"/>
</dbReference>
<dbReference type="EMBL" id="BJZU01000014">
    <property type="protein sequence ID" value="GEP02909.1"/>
    <property type="molecule type" value="Genomic_DNA"/>
</dbReference>
<accession>A0A512IZ68</accession>
<protein>
    <submittedName>
        <fullName evidence="1">Uncharacterized protein</fullName>
    </submittedName>
</protein>
<dbReference type="AlphaFoldDB" id="A0A512IZ68"/>
<dbReference type="Proteomes" id="UP001156856">
    <property type="component" value="Unassembled WGS sequence"/>
</dbReference>
<evidence type="ECO:0000313" key="2">
    <source>
        <dbReference type="EMBL" id="GLS65842.1"/>
    </source>
</evidence>
<reference evidence="2" key="1">
    <citation type="journal article" date="2014" name="Int. J. Syst. Evol. Microbiol.">
        <title>Complete genome of a new Firmicutes species belonging to the dominant human colonic microbiota ('Ruminococcus bicirculans') reveals two chromosomes and a selective capacity to utilize plant glucans.</title>
        <authorList>
            <consortium name="NISC Comparative Sequencing Program"/>
            <person name="Wegmann U."/>
            <person name="Louis P."/>
            <person name="Goesmann A."/>
            <person name="Henrissat B."/>
            <person name="Duncan S.H."/>
            <person name="Flint H.J."/>
        </authorList>
    </citation>
    <scope>NUCLEOTIDE SEQUENCE</scope>
    <source>
        <strain evidence="2">NBRC 107715</strain>
    </source>
</reference>
<gene>
    <name evidence="2" type="ORF">GCM10007888_42240</name>
    <name evidence="1" type="ORF">MOX02_09470</name>
</gene>
<sequence length="109" mass="11387">MIAALVLGALLGMGRLEKGGIGVGTAEAAGGCGIGFHRGPYGGCRPNYYGGYYGPGYYGFRGGGVYGYRGGYYGRRVYGGRVYRGGGFYGRRAVGFRGGGFHGGGRFRR</sequence>
<dbReference type="NCBIfam" id="NF047412">
    <property type="entry name" value="sig_GCG_CRPN_rpt"/>
    <property type="match status" value="1"/>
</dbReference>
<reference evidence="1 3" key="3">
    <citation type="submission" date="2019-07" db="EMBL/GenBank/DDBJ databases">
        <title>Whole genome shotgun sequence of Methylobacterium oxalidis NBRC 107715.</title>
        <authorList>
            <person name="Hosoyama A."/>
            <person name="Uohara A."/>
            <person name="Ohji S."/>
            <person name="Ichikawa N."/>
        </authorList>
    </citation>
    <scope>NUCLEOTIDE SEQUENCE [LARGE SCALE GENOMIC DNA]</scope>
    <source>
        <strain evidence="1 3">NBRC 107715</strain>
    </source>
</reference>
<name>A0A512IZ68_9HYPH</name>
<organism evidence="1 3">
    <name type="scientific">Methylobacterium oxalidis</name>
    <dbReference type="NCBI Taxonomy" id="944322"/>
    <lineage>
        <taxon>Bacteria</taxon>
        <taxon>Pseudomonadati</taxon>
        <taxon>Pseudomonadota</taxon>
        <taxon>Alphaproteobacteria</taxon>
        <taxon>Hyphomicrobiales</taxon>
        <taxon>Methylobacteriaceae</taxon>
        <taxon>Methylobacterium</taxon>
    </lineage>
</organism>
<reference evidence="4" key="2">
    <citation type="journal article" date="2019" name="Int. J. Syst. Evol. Microbiol.">
        <title>The Global Catalogue of Microorganisms (GCM) 10K type strain sequencing project: providing services to taxonomists for standard genome sequencing and annotation.</title>
        <authorList>
            <consortium name="The Broad Institute Genomics Platform"/>
            <consortium name="The Broad Institute Genome Sequencing Center for Infectious Disease"/>
            <person name="Wu L."/>
            <person name="Ma J."/>
        </authorList>
    </citation>
    <scope>NUCLEOTIDE SEQUENCE [LARGE SCALE GENOMIC DNA]</scope>
    <source>
        <strain evidence="4">NBRC 107715</strain>
    </source>
</reference>
<evidence type="ECO:0000313" key="1">
    <source>
        <dbReference type="EMBL" id="GEP02909.1"/>
    </source>
</evidence>
<reference evidence="2" key="4">
    <citation type="submission" date="2023-01" db="EMBL/GenBank/DDBJ databases">
        <title>Draft genome sequence of Methylobacterium oxalidis strain NBRC 107715.</title>
        <authorList>
            <person name="Sun Q."/>
            <person name="Mori K."/>
        </authorList>
    </citation>
    <scope>NUCLEOTIDE SEQUENCE</scope>
    <source>
        <strain evidence="2">NBRC 107715</strain>
    </source>
</reference>
<dbReference type="EMBL" id="BSPK01000084">
    <property type="protein sequence ID" value="GLS65842.1"/>
    <property type="molecule type" value="Genomic_DNA"/>
</dbReference>